<evidence type="ECO:0000313" key="3">
    <source>
        <dbReference type="Proteomes" id="UP000248916"/>
    </source>
</evidence>
<organism evidence="2 3">
    <name type="scientific">Palleronia aestuarii</name>
    <dbReference type="NCBI Taxonomy" id="568105"/>
    <lineage>
        <taxon>Bacteria</taxon>
        <taxon>Pseudomonadati</taxon>
        <taxon>Pseudomonadota</taxon>
        <taxon>Alphaproteobacteria</taxon>
        <taxon>Rhodobacterales</taxon>
        <taxon>Roseobacteraceae</taxon>
        <taxon>Palleronia</taxon>
    </lineage>
</organism>
<dbReference type="GO" id="GO:0008757">
    <property type="term" value="F:S-adenosylmethionine-dependent methyltransferase activity"/>
    <property type="evidence" value="ECO:0007669"/>
    <property type="project" value="InterPro"/>
</dbReference>
<reference evidence="2 3" key="1">
    <citation type="submission" date="2018-06" db="EMBL/GenBank/DDBJ databases">
        <title>Genomic Encyclopedia of Archaeal and Bacterial Type Strains, Phase II (KMG-II): from individual species to whole genera.</title>
        <authorList>
            <person name="Goeker M."/>
        </authorList>
    </citation>
    <scope>NUCLEOTIDE SEQUENCE [LARGE SCALE GENOMIC DNA]</scope>
    <source>
        <strain evidence="2 3">DSM 22009</strain>
    </source>
</reference>
<dbReference type="SUPFAM" id="SSF53335">
    <property type="entry name" value="S-adenosyl-L-methionine-dependent methyltransferases"/>
    <property type="match status" value="1"/>
</dbReference>
<dbReference type="AlphaFoldDB" id="A0A2W7NTK2"/>
<name>A0A2W7NTK2_9RHOB</name>
<dbReference type="EMBL" id="QKZL01000001">
    <property type="protein sequence ID" value="PZX19934.1"/>
    <property type="molecule type" value="Genomic_DNA"/>
</dbReference>
<dbReference type="Pfam" id="PF00583">
    <property type="entry name" value="Acetyltransf_1"/>
    <property type="match status" value="1"/>
</dbReference>
<comment type="caution">
    <text evidence="2">The sequence shown here is derived from an EMBL/GenBank/DDBJ whole genome shotgun (WGS) entry which is preliminary data.</text>
</comment>
<dbReference type="PANTHER" id="PTHR42912:SF80">
    <property type="entry name" value="METHYLTRANSFERASE DOMAIN-CONTAINING PROTEIN"/>
    <property type="match status" value="1"/>
</dbReference>
<keyword evidence="2" id="KW-0830">Ubiquinone</keyword>
<protein>
    <submittedName>
        <fullName evidence="2">Ubiquinone/menaquinone biosynthesis C-methylase UbiE</fullName>
    </submittedName>
</protein>
<dbReference type="SUPFAM" id="SSF55729">
    <property type="entry name" value="Acyl-CoA N-acyltransferases (Nat)"/>
    <property type="match status" value="1"/>
</dbReference>
<dbReference type="InterPro" id="IPR013216">
    <property type="entry name" value="Methyltransf_11"/>
</dbReference>
<dbReference type="InterPro" id="IPR029063">
    <property type="entry name" value="SAM-dependent_MTases_sf"/>
</dbReference>
<gene>
    <name evidence="2" type="ORF">LX81_00398</name>
</gene>
<accession>A0A2W7NTK2</accession>
<dbReference type="PANTHER" id="PTHR42912">
    <property type="entry name" value="METHYLTRANSFERASE"/>
    <property type="match status" value="1"/>
</dbReference>
<sequence length="364" mass="39809">MEIDAVKTSYARWAPVYDRTFGKITQAGRRRSAAHINTRSGSLLELGVGTGLSLPLFHRDLNVTGIDFSEEMLAKARRRVAHDRLTHVEALRQMDARALDFPDASFDTVAAMHVLSVVPEPERVMAEIARVLAPGGQLVVTNHFKATGGALAGIERVIAPLADTIGWHSDFEIATVLAQPDLVEVKRERLPPAGIMTFLVLEKRAAARTKPQIRDATQSDADAIRACAEAAHAHHVEIIGRRPAPMDMDVAAAIRAARTRVVEGPGGTLAGYAVARVNDDHMELESVAVRPEAAGRGVGGALIRDCEAEAWRRGLPAVRLYTNAAMTENLRLYPHLGYRETDRRHEDGFDRVYYEKARPSALNG</sequence>
<evidence type="ECO:0000313" key="2">
    <source>
        <dbReference type="EMBL" id="PZX19934.1"/>
    </source>
</evidence>
<proteinExistence type="predicted"/>
<feature type="domain" description="N-acetyltransferase" evidence="1">
    <location>
        <begin position="211"/>
        <end position="359"/>
    </location>
</feature>
<dbReference type="OrthoDB" id="8153637at2"/>
<dbReference type="Pfam" id="PF08241">
    <property type="entry name" value="Methyltransf_11"/>
    <property type="match status" value="1"/>
</dbReference>
<dbReference type="GO" id="GO:0032259">
    <property type="term" value="P:methylation"/>
    <property type="evidence" value="ECO:0007669"/>
    <property type="project" value="UniProtKB-KW"/>
</dbReference>
<dbReference type="Gene3D" id="3.40.630.30">
    <property type="match status" value="1"/>
</dbReference>
<evidence type="ECO:0000259" key="1">
    <source>
        <dbReference type="PROSITE" id="PS51186"/>
    </source>
</evidence>
<dbReference type="PROSITE" id="PS51186">
    <property type="entry name" value="GNAT"/>
    <property type="match status" value="1"/>
</dbReference>
<dbReference type="InterPro" id="IPR050508">
    <property type="entry name" value="Methyltransf_Superfamily"/>
</dbReference>
<keyword evidence="2" id="KW-0489">Methyltransferase</keyword>
<keyword evidence="3" id="KW-1185">Reference proteome</keyword>
<dbReference type="GO" id="GO:0016747">
    <property type="term" value="F:acyltransferase activity, transferring groups other than amino-acyl groups"/>
    <property type="evidence" value="ECO:0007669"/>
    <property type="project" value="InterPro"/>
</dbReference>
<dbReference type="CDD" id="cd02440">
    <property type="entry name" value="AdoMet_MTases"/>
    <property type="match status" value="1"/>
</dbReference>
<dbReference type="CDD" id="cd04301">
    <property type="entry name" value="NAT_SF"/>
    <property type="match status" value="1"/>
</dbReference>
<dbReference type="Gene3D" id="3.40.50.150">
    <property type="entry name" value="Vaccinia Virus protein VP39"/>
    <property type="match status" value="1"/>
</dbReference>
<dbReference type="InterPro" id="IPR000182">
    <property type="entry name" value="GNAT_dom"/>
</dbReference>
<dbReference type="InterPro" id="IPR016181">
    <property type="entry name" value="Acyl_CoA_acyltransferase"/>
</dbReference>
<dbReference type="Proteomes" id="UP000248916">
    <property type="component" value="Unassembled WGS sequence"/>
</dbReference>
<keyword evidence="2" id="KW-0808">Transferase</keyword>